<evidence type="ECO:0000313" key="3">
    <source>
        <dbReference type="Proteomes" id="UP000233786"/>
    </source>
</evidence>
<feature type="compositionally biased region" description="Polar residues" evidence="1">
    <location>
        <begin position="134"/>
        <end position="144"/>
    </location>
</feature>
<feature type="compositionally biased region" description="Basic and acidic residues" evidence="1">
    <location>
        <begin position="88"/>
        <end position="98"/>
    </location>
</feature>
<feature type="compositionally biased region" description="Pro residues" evidence="1">
    <location>
        <begin position="123"/>
        <end position="132"/>
    </location>
</feature>
<evidence type="ECO:0000256" key="1">
    <source>
        <dbReference type="SAM" id="MobiDB-lite"/>
    </source>
</evidence>
<accession>A0A2N3XQW1</accession>
<organism evidence="2 3">
    <name type="scientific">Saccharopolyspora spinosa</name>
    <dbReference type="NCBI Taxonomy" id="60894"/>
    <lineage>
        <taxon>Bacteria</taxon>
        <taxon>Bacillati</taxon>
        <taxon>Actinomycetota</taxon>
        <taxon>Actinomycetes</taxon>
        <taxon>Pseudonocardiales</taxon>
        <taxon>Pseudonocardiaceae</taxon>
        <taxon>Saccharopolyspora</taxon>
    </lineage>
</organism>
<protein>
    <submittedName>
        <fullName evidence="2">Uncharacterized protein</fullName>
    </submittedName>
</protein>
<feature type="region of interest" description="Disordered" evidence="1">
    <location>
        <begin position="63"/>
        <end position="250"/>
    </location>
</feature>
<feature type="compositionally biased region" description="Pro residues" evidence="1">
    <location>
        <begin position="180"/>
        <end position="191"/>
    </location>
</feature>
<gene>
    <name evidence="2" type="ORF">A8926_0575</name>
</gene>
<evidence type="ECO:0000313" key="2">
    <source>
        <dbReference type="EMBL" id="PKW13074.1"/>
    </source>
</evidence>
<name>A0A2N3XQW1_SACSN</name>
<sequence length="250" mass="25558">MTGTCAKRGPWSRLSALAVRAAFIGGLSISGWLGAAAVADAVELPENDHLRVEVEQIVLDPVGSPAPANPVPASPELASPELDPVRALVEKPEIEPPRIDAPAQPNTDPDQPAAVADETNSAPPVPPPPPLPVQQRTAAPTSDDQAAPRPKQSPVPDATVRIIPKPRGPDASAPSHVTPPTEPAPEPPVSPAPATTLSAGSTSWGGGLRGLLVILPADPSQSGPVSTGVDNRQTRPTTGILSFEPSKSPD</sequence>
<dbReference type="OrthoDB" id="3689833at2"/>
<dbReference type="RefSeq" id="WP_029535849.1">
    <property type="nucleotide sequence ID" value="NZ_CP061007.1"/>
</dbReference>
<dbReference type="STRING" id="994479.GCA_000194155_05936"/>
<dbReference type="EMBL" id="PJNB01000001">
    <property type="protein sequence ID" value="PKW13074.1"/>
    <property type="molecule type" value="Genomic_DNA"/>
</dbReference>
<dbReference type="Proteomes" id="UP000233786">
    <property type="component" value="Unassembled WGS sequence"/>
</dbReference>
<feature type="compositionally biased region" description="Polar residues" evidence="1">
    <location>
        <begin position="219"/>
        <end position="240"/>
    </location>
</feature>
<reference evidence="2" key="1">
    <citation type="submission" date="2017-12" db="EMBL/GenBank/DDBJ databases">
        <title>Sequencing the genomes of 1000 Actinobacteria strains.</title>
        <authorList>
            <person name="Klenk H.-P."/>
        </authorList>
    </citation>
    <scope>NUCLEOTIDE SEQUENCE [LARGE SCALE GENOMIC DNA]</scope>
    <source>
        <strain evidence="2">DSM 44228</strain>
    </source>
</reference>
<dbReference type="AlphaFoldDB" id="A0A2N3XQW1"/>
<keyword evidence="3" id="KW-1185">Reference proteome</keyword>
<proteinExistence type="predicted"/>
<comment type="caution">
    <text evidence="2">The sequence shown here is derived from an EMBL/GenBank/DDBJ whole genome shotgun (WGS) entry which is preliminary data.</text>
</comment>